<dbReference type="Proteomes" id="UP000831701">
    <property type="component" value="Chromosome 22"/>
</dbReference>
<sequence>CGRSRGVSHGGDDMPDVPHHGHFSTAAWINAALVTRGDVHPGVVLGLLSILCLSFFLVVFAGHIPSSLGVILRTTDKIVWANEFEPIELTCLIESISTNNPRIEWKKIKNGVPSYVYFQNKIAGDLEHRAQLREPANILIFNTTRSDTAEYRCEVAAIDDQRDFDEILISLAVRVKPVIPRCSVPEAVTVGTSTELRCLENEGFPAPQYRWFHNNEELPQDPKISPKLVNSSYSINPDTGGLKFRRVRKEDAGEYYCQAKNDAGHAQCPPQMMEVYDVDILGIFLKSFGAVTVFFCLAASICHSLKRGCFHKKGHNENNYNWPAQTGGVEYGDADEVNKICKTCTAFITRPFSPQVLIHHLTAETEDETEPRQTQTLSSVIGELLEVATVRGVCEVRCVQGEEERDREFTFSICHPSVYSFGQSAEIDVVLNDAETRKKAEHKTEDGKKDKYFLFYDGETVSGKVNVTLKNPGKRLEHQGIKIEFVGQIELYYDRGNHHEFVSLVKDLARPGEITQSQTFDFEFTHVEKPYESYTGQNVKLRYFLRATVIRRLNDISKEMDIVVHTLSTYPELNSSIKMEVGIEDCLHIEFEYNKSKYHLKDVIVGKIYFLLVRIKIKHMEIDIIKRETTGTGPSVYHENDTIAKYEIMDGAPVRGESIPIRLFLAGYDLTPTMRDINKKFSVRYYLNLVLIDEEERRYFKQQEITLWRKGDVVRKSMSHQAAIASQRFEGSAASESALEQAAKEESG</sequence>
<comment type="caution">
    <text evidence="1">The sequence shown here is derived from an EMBL/GenBank/DDBJ whole genome shotgun (WGS) entry which is preliminary data.</text>
</comment>
<keyword evidence="2" id="KW-1185">Reference proteome</keyword>
<dbReference type="EMBL" id="CM041552">
    <property type="protein sequence ID" value="KAI3354176.1"/>
    <property type="molecule type" value="Genomic_DNA"/>
</dbReference>
<gene>
    <name evidence="1" type="ORF">L3Q82_018716</name>
</gene>
<proteinExistence type="predicted"/>
<reference evidence="1" key="1">
    <citation type="submission" date="2022-04" db="EMBL/GenBank/DDBJ databases">
        <title>Jade perch genome.</title>
        <authorList>
            <person name="Chao B."/>
        </authorList>
    </citation>
    <scope>NUCLEOTIDE SEQUENCE</scope>
    <source>
        <strain evidence="1">CB-2022</strain>
    </source>
</reference>
<evidence type="ECO:0000313" key="2">
    <source>
        <dbReference type="Proteomes" id="UP000831701"/>
    </source>
</evidence>
<organism evidence="1 2">
    <name type="scientific">Scortum barcoo</name>
    <name type="common">barcoo grunter</name>
    <dbReference type="NCBI Taxonomy" id="214431"/>
    <lineage>
        <taxon>Eukaryota</taxon>
        <taxon>Metazoa</taxon>
        <taxon>Chordata</taxon>
        <taxon>Craniata</taxon>
        <taxon>Vertebrata</taxon>
        <taxon>Euteleostomi</taxon>
        <taxon>Actinopterygii</taxon>
        <taxon>Neopterygii</taxon>
        <taxon>Teleostei</taxon>
        <taxon>Neoteleostei</taxon>
        <taxon>Acanthomorphata</taxon>
        <taxon>Eupercaria</taxon>
        <taxon>Centrarchiformes</taxon>
        <taxon>Terapontoidei</taxon>
        <taxon>Terapontidae</taxon>
        <taxon>Scortum</taxon>
    </lineage>
</organism>
<feature type="non-terminal residue" evidence="1">
    <location>
        <position position="1"/>
    </location>
</feature>
<evidence type="ECO:0000313" key="1">
    <source>
        <dbReference type="EMBL" id="KAI3354176.1"/>
    </source>
</evidence>
<accession>A0ACB8VEY3</accession>
<protein>
    <submittedName>
        <fullName evidence="1">Uncharacterized protein</fullName>
    </submittedName>
</protein>
<name>A0ACB8VEY3_9TELE</name>